<reference evidence="3" key="1">
    <citation type="submission" date="2016-10" db="EMBL/GenBank/DDBJ databases">
        <authorList>
            <person name="Varghese N."/>
            <person name="Submissions S."/>
        </authorList>
    </citation>
    <scope>NUCLEOTIDE SEQUENCE [LARGE SCALE GENOMIC DNA]</scope>
    <source>
        <strain evidence="3">IBRC-M 10403</strain>
    </source>
</reference>
<evidence type="ECO:0000313" key="3">
    <source>
        <dbReference type="Proteomes" id="UP000199501"/>
    </source>
</evidence>
<organism evidence="2 3">
    <name type="scientific">Actinokineospora iranica</name>
    <dbReference type="NCBI Taxonomy" id="1271860"/>
    <lineage>
        <taxon>Bacteria</taxon>
        <taxon>Bacillati</taxon>
        <taxon>Actinomycetota</taxon>
        <taxon>Actinomycetes</taxon>
        <taxon>Pseudonocardiales</taxon>
        <taxon>Pseudonocardiaceae</taxon>
        <taxon>Actinokineospora</taxon>
    </lineage>
</organism>
<evidence type="ECO:0000313" key="2">
    <source>
        <dbReference type="EMBL" id="SDD80818.1"/>
    </source>
</evidence>
<accession>A0A1G6XRL7</accession>
<dbReference type="STRING" id="1271860.SAMN05216174_11893"/>
<protein>
    <recommendedName>
        <fullName evidence="4">Phage integrase family protein</fullName>
    </recommendedName>
</protein>
<feature type="compositionally biased region" description="Basic residues" evidence="1">
    <location>
        <begin position="42"/>
        <end position="54"/>
    </location>
</feature>
<name>A0A1G6XRL7_9PSEU</name>
<proteinExistence type="predicted"/>
<evidence type="ECO:0008006" key="4">
    <source>
        <dbReference type="Google" id="ProtNLM"/>
    </source>
</evidence>
<dbReference type="AlphaFoldDB" id="A0A1G6XRL7"/>
<dbReference type="Proteomes" id="UP000199501">
    <property type="component" value="Unassembled WGS sequence"/>
</dbReference>
<gene>
    <name evidence="2" type="ORF">SAMN05216174_11893</name>
</gene>
<dbReference type="SUPFAM" id="SSF56349">
    <property type="entry name" value="DNA breaking-rejoining enzymes"/>
    <property type="match status" value="1"/>
</dbReference>
<dbReference type="GO" id="GO:0003677">
    <property type="term" value="F:DNA binding"/>
    <property type="evidence" value="ECO:0007669"/>
    <property type="project" value="InterPro"/>
</dbReference>
<sequence length="135" mass="15488">MLRDYLGKRSLTDIRTTLRNLVNHAMMEELLTRNVVGLTKVPKPKRRPPRKSRRWSNEQARRFLSSARDDGDPMYVAYLLVILLAMRKGEALGVPVDATDNVLDVGWQLQRVGGGCCTGRLRPRRPTARSRCSRW</sequence>
<dbReference type="InterPro" id="IPR011010">
    <property type="entry name" value="DNA_brk_join_enz"/>
</dbReference>
<feature type="region of interest" description="Disordered" evidence="1">
    <location>
        <begin position="39"/>
        <end position="59"/>
    </location>
</feature>
<evidence type="ECO:0000256" key="1">
    <source>
        <dbReference type="SAM" id="MobiDB-lite"/>
    </source>
</evidence>
<dbReference type="EMBL" id="FMZZ01000018">
    <property type="protein sequence ID" value="SDD80818.1"/>
    <property type="molecule type" value="Genomic_DNA"/>
</dbReference>
<keyword evidence="3" id="KW-1185">Reference proteome</keyword>